<name>A0A841I0T3_9DEIO</name>
<dbReference type="RefSeq" id="WP_183986011.1">
    <property type="nucleotide sequence ID" value="NZ_JACHHG010000004.1"/>
</dbReference>
<dbReference type="AlphaFoldDB" id="A0A841I0T3"/>
<keyword evidence="2" id="KW-0808">Transferase</keyword>
<dbReference type="InterPro" id="IPR016181">
    <property type="entry name" value="Acyl_CoA_acyltransferase"/>
</dbReference>
<dbReference type="Proteomes" id="UP000569951">
    <property type="component" value="Unassembled WGS sequence"/>
</dbReference>
<keyword evidence="3" id="KW-1185">Reference proteome</keyword>
<organism evidence="2 3">
    <name type="scientific">Deinobacterium chartae</name>
    <dbReference type="NCBI Taxonomy" id="521158"/>
    <lineage>
        <taxon>Bacteria</taxon>
        <taxon>Thermotogati</taxon>
        <taxon>Deinococcota</taxon>
        <taxon>Deinococci</taxon>
        <taxon>Deinococcales</taxon>
        <taxon>Deinococcaceae</taxon>
        <taxon>Deinobacterium</taxon>
    </lineage>
</organism>
<evidence type="ECO:0000259" key="1">
    <source>
        <dbReference type="PROSITE" id="PS51186"/>
    </source>
</evidence>
<gene>
    <name evidence="2" type="ORF">HNR42_001442</name>
</gene>
<dbReference type="PROSITE" id="PS51186">
    <property type="entry name" value="GNAT"/>
    <property type="match status" value="1"/>
</dbReference>
<evidence type="ECO:0000313" key="3">
    <source>
        <dbReference type="Proteomes" id="UP000569951"/>
    </source>
</evidence>
<comment type="caution">
    <text evidence="2">The sequence shown here is derived from an EMBL/GenBank/DDBJ whole genome shotgun (WGS) entry which is preliminary data.</text>
</comment>
<protein>
    <submittedName>
        <fullName evidence="2">GNAT superfamily N-acetyltransferase</fullName>
    </submittedName>
</protein>
<dbReference type="SUPFAM" id="SSF55729">
    <property type="entry name" value="Acyl-CoA N-acyltransferases (Nat)"/>
    <property type="match status" value="1"/>
</dbReference>
<accession>A0A841I0T3</accession>
<dbReference type="GO" id="GO:0016747">
    <property type="term" value="F:acyltransferase activity, transferring groups other than amino-acyl groups"/>
    <property type="evidence" value="ECO:0007669"/>
    <property type="project" value="InterPro"/>
</dbReference>
<evidence type="ECO:0000313" key="2">
    <source>
        <dbReference type="EMBL" id="MBB6098019.1"/>
    </source>
</evidence>
<dbReference type="CDD" id="cd04301">
    <property type="entry name" value="NAT_SF"/>
    <property type="match status" value="1"/>
</dbReference>
<dbReference type="EMBL" id="JACHHG010000004">
    <property type="protein sequence ID" value="MBB6098019.1"/>
    <property type="molecule type" value="Genomic_DNA"/>
</dbReference>
<feature type="domain" description="N-acetyltransferase" evidence="1">
    <location>
        <begin position="5"/>
        <end position="151"/>
    </location>
</feature>
<sequence>MPPRSHLALQRRFEDPELRQTLRERLGEHNVSASPAFARTVVSDLELPFPLEIYLLEGEELRAGIAGQVRRAWLDIDFFWVTDALRGGGVGRALLRDLEGRARAVGARYARLTTFDFQARPFYERQGYSVYGILEDYPPGCTLFYLRKTLR</sequence>
<dbReference type="InterPro" id="IPR000182">
    <property type="entry name" value="GNAT_dom"/>
</dbReference>
<dbReference type="Pfam" id="PF00583">
    <property type="entry name" value="Acetyltransf_1"/>
    <property type="match status" value="1"/>
</dbReference>
<reference evidence="2 3" key="1">
    <citation type="submission" date="2020-08" db="EMBL/GenBank/DDBJ databases">
        <title>Genomic Encyclopedia of Type Strains, Phase IV (KMG-IV): sequencing the most valuable type-strain genomes for metagenomic binning, comparative biology and taxonomic classification.</title>
        <authorList>
            <person name="Goeker M."/>
        </authorList>
    </citation>
    <scope>NUCLEOTIDE SEQUENCE [LARGE SCALE GENOMIC DNA]</scope>
    <source>
        <strain evidence="2 3">DSM 21458</strain>
    </source>
</reference>
<dbReference type="Gene3D" id="3.40.630.30">
    <property type="match status" value="1"/>
</dbReference>
<proteinExistence type="predicted"/>